<name>A0A9J6ZES0_9BACL</name>
<dbReference type="KEGG" id="plig:NAG76_23090"/>
<dbReference type="InterPro" id="IPR008963">
    <property type="entry name" value="Purple_acid_Pase-like_N"/>
</dbReference>
<dbReference type="InterPro" id="IPR015914">
    <property type="entry name" value="PAPs_N"/>
</dbReference>
<dbReference type="Gene3D" id="3.60.21.10">
    <property type="match status" value="1"/>
</dbReference>
<evidence type="ECO:0000256" key="2">
    <source>
        <dbReference type="SAM" id="MobiDB-lite"/>
    </source>
</evidence>
<dbReference type="SUPFAM" id="SSF56300">
    <property type="entry name" value="Metallo-dependent phosphatases"/>
    <property type="match status" value="1"/>
</dbReference>
<protein>
    <submittedName>
        <fullName evidence="4">S-layer homology domain-containing protein</fullName>
    </submittedName>
</protein>
<dbReference type="EMBL" id="CP097899">
    <property type="protein sequence ID" value="URN94667.1"/>
    <property type="molecule type" value="Genomic_DNA"/>
</dbReference>
<dbReference type="SUPFAM" id="SSF49363">
    <property type="entry name" value="Purple acid phosphatase, N-terminal domain"/>
    <property type="match status" value="1"/>
</dbReference>
<dbReference type="InterPro" id="IPR018711">
    <property type="entry name" value="NAGPA"/>
</dbReference>
<dbReference type="Pfam" id="PF00149">
    <property type="entry name" value="Metallophos"/>
    <property type="match status" value="1"/>
</dbReference>
<dbReference type="InterPro" id="IPR029052">
    <property type="entry name" value="Metallo-depent_PP-like"/>
</dbReference>
<evidence type="ECO:0000313" key="4">
    <source>
        <dbReference type="EMBL" id="URN94667.1"/>
    </source>
</evidence>
<feature type="domain" description="SLH" evidence="3">
    <location>
        <begin position="1826"/>
        <end position="1883"/>
    </location>
</feature>
<dbReference type="Proteomes" id="UP001056756">
    <property type="component" value="Chromosome"/>
</dbReference>
<dbReference type="Pfam" id="PF00395">
    <property type="entry name" value="SLH"/>
    <property type="match status" value="3"/>
</dbReference>
<feature type="region of interest" description="Disordered" evidence="2">
    <location>
        <begin position="1462"/>
        <end position="1519"/>
    </location>
</feature>
<dbReference type="InterPro" id="IPR013783">
    <property type="entry name" value="Ig-like_fold"/>
</dbReference>
<dbReference type="PANTHER" id="PTHR45867">
    <property type="entry name" value="PURPLE ACID PHOSPHATASE"/>
    <property type="match status" value="1"/>
</dbReference>
<accession>A0A9J6ZES0</accession>
<dbReference type="GO" id="GO:0003993">
    <property type="term" value="F:acid phosphatase activity"/>
    <property type="evidence" value="ECO:0007669"/>
    <property type="project" value="InterPro"/>
</dbReference>
<feature type="domain" description="SLH" evidence="3">
    <location>
        <begin position="1766"/>
        <end position="1824"/>
    </location>
</feature>
<dbReference type="Gene3D" id="2.60.40.380">
    <property type="entry name" value="Purple acid phosphatase-like, N-terminal"/>
    <property type="match status" value="1"/>
</dbReference>
<dbReference type="GO" id="GO:0046872">
    <property type="term" value="F:metal ion binding"/>
    <property type="evidence" value="ECO:0007669"/>
    <property type="project" value="InterPro"/>
</dbReference>
<dbReference type="CDD" id="cd00063">
    <property type="entry name" value="FN3"/>
    <property type="match status" value="1"/>
</dbReference>
<dbReference type="Pfam" id="PF09992">
    <property type="entry name" value="NAGPA"/>
    <property type="match status" value="1"/>
</dbReference>
<dbReference type="PANTHER" id="PTHR45867:SF3">
    <property type="entry name" value="ACID PHOSPHATASE TYPE 7"/>
    <property type="match status" value="1"/>
</dbReference>
<reference evidence="4" key="1">
    <citation type="submission" date="2022-05" db="EMBL/GenBank/DDBJ databases">
        <title>Novel bacterial taxa in a minimal lignocellulolytic consortium and its capacity to transform plastics disclosed by genome-resolved metagenomics.</title>
        <authorList>
            <person name="Rodriguez C.A.D."/>
            <person name="Diaz-Garcia L."/>
            <person name="Herrera K."/>
            <person name="Tarazona N.A."/>
            <person name="Sproer C."/>
            <person name="Overmann J."/>
            <person name="Jimenez D.J."/>
        </authorList>
    </citation>
    <scope>NUCLEOTIDE SEQUENCE</scope>
    <source>
        <strain evidence="4">MAG5</strain>
    </source>
</reference>
<feature type="compositionally biased region" description="Pro residues" evidence="2">
    <location>
        <begin position="1471"/>
        <end position="1511"/>
    </location>
</feature>
<dbReference type="InterPro" id="IPR003961">
    <property type="entry name" value="FN3_dom"/>
</dbReference>
<proteinExistence type="predicted"/>
<dbReference type="Gene3D" id="2.60.40.1080">
    <property type="match status" value="1"/>
</dbReference>
<evidence type="ECO:0000313" key="5">
    <source>
        <dbReference type="Proteomes" id="UP001056756"/>
    </source>
</evidence>
<organism evidence="4 5">
    <name type="scientific">Candidatus Pristimantibacillus lignocellulolyticus</name>
    <dbReference type="NCBI Taxonomy" id="2994561"/>
    <lineage>
        <taxon>Bacteria</taxon>
        <taxon>Bacillati</taxon>
        <taxon>Bacillota</taxon>
        <taxon>Bacilli</taxon>
        <taxon>Bacillales</taxon>
        <taxon>Paenibacillaceae</taxon>
        <taxon>Candidatus Pristimantibacillus</taxon>
    </lineage>
</organism>
<gene>
    <name evidence="4" type="ORF">NAG76_23090</name>
</gene>
<dbReference type="Gene3D" id="2.60.40.10">
    <property type="entry name" value="Immunoglobulins"/>
    <property type="match status" value="1"/>
</dbReference>
<sequence>MLKKMYKSIASIMVVAIVLSMLQPIIKVNAALPVTPSWSYGEVVDMRQSELGFGATYTWMDMNVEDRVQKVHTVEFDPTNSNLELVSATKNGYVSGMKPLSQMADYVDAEGSRVIAGINGDFYEISGHATGVPNGIFVADGEILISPGSSYAFGMTAAGESVYGNVSLTKTISIDGTTTELTSVNRYRDNNQLVMFTNKYGISTGSSTQGVEVVLDVVSGEVANGSNLVMTVSEVKVGQGNTTLTEGKVVLSASGNKTSIIEALQVGQTVTANFELSNNFANVTTAIGGNGPLVENGVPQNVGPEGTHPRTAIGTKADGTVVFFEVDGRQPGFSDGLEMMQVGKLLVEMGVVQAMNLDGGGSSTLIAKLPGQQEATMVNSGSDGYERSTGNGLLLVNTAPELNSASSIAVTPSVERVLIGSTISFEGAALDANYHPTNVATDLKWSVDEAFGTINDEGQFTASQQAGEATIHVNAGNVTGEATIEIIDTLTALDFPNEEKTYTSGEIVQLNVKATRNGQVVATSNNDLDWSVTGNIGTVDDNGIFTATSESGQSGTISVSFGEVTDSFTVNVGIPPVVLEDFENGIGNYVAAADRANLFEIDWITDQDFVRNGNAAVKLSYDFTGRESTSGAYLQSTGVDTRIAIPGYPEKIGMWVYGDGKGHWLRAQLRDGNNAAIAIDFTDQTKGVDWVGWKYVEAAVPAGRTLPLTIEKQVRYMETSSAKKDAGAIYIDDITVTYGPVEGIDYDEPEIVSFSPAEGAMVNTATPTIKITAQDAGYDATTHPGTTLIDPNKTRLYVDGVLVTHGFYPPKGEISYVPTEPLSEGNHTVKIAVRDLAGNQTIKAWNFKINLGSPYYEYKTEDIVYVGQTYSFDITAKGANELIAGQLEFSYMPSAMENIEFLPNSKLSNSIVDFTVDETNELMKLTLSDLAAAKLSATDSIGSIRYRMKSDYLGPYTLTELKANPKKSIGLKVLKGIVETASKSDINYKGDSFNMDVQSKYELTWDHHATSKGEPAVFTIVDKASQKPIEEAQMMFNGTIIASTSDVNGQLITDEVTTTSGTYNIQVVKEDNYSPIMSFVVAASAGTVAPMHINVTFGNEATTARNVSWKTSADVKSTVVELVEKSEFTTFAADNVLKVEGTNYLYTTANDGTVRIHQVELTDLKPGTEYIYRVGDGATNVSNSGQFKTTDINQDSAKFLFFGDSQAANAAGFDLWGAVVDKALSDTPLTDVDMIVHAGDMVDSGYELEQWNWWFNAVQSELMNTTLVPIIGNHEVYGDNGTGDYLSQFNNPDNELTLTNGTSFSYDIADTHFVVLNTEMGTEGIIEQSSWLEKDLAESNASSIIVFFHQGPYGSTYQNKDVQKYWVPIFDQYGVDLVMNGHDHIYLRTFNMNGGEIVDNNEEGTMYLIGGSSGPKFYGLTPYYWQDVVYEANTQIYTEVLTDGEGIYVVVKNVAGEVLDEVMLPTDKKPTPTPTPEPTPVPTPSPTPEPTSEPTPSPTPEPTLAPTPSPNPGTGNGGVEVLEETVESILNITEEQLISTNNDMVVITTNDNVTVIVLPANAATLLNGRNLQVNTSQWTMNIPSDVYSTWSKSNSTIQVQVVSERDNAHELAATAGNLAKAQVTAISNVFEVKATDNSNKSVSNQANKVTIAIPLTKEQQNATVGLYEVKADGTFMYVSSRIVDDKLQAEVQANTKYIVVNYDKQFDDVATDYWANKYIKELLAKGIIQGISLDKYAPKQEVTRAEFTTMLVRMLGLEANGETSFDDVVGNSWYADAISAAVEAGIVNGRSSTSFAPNDHVERQEMAVMIARAYLFAQGHPLTGVETPFGDIDKAAPWAVESINAVYGSGFIDGKSATTFDPQGLGTRAEAAKLMQKLLHAMK</sequence>
<evidence type="ECO:0000256" key="1">
    <source>
        <dbReference type="ARBA" id="ARBA00022729"/>
    </source>
</evidence>
<evidence type="ECO:0000259" key="3">
    <source>
        <dbReference type="PROSITE" id="PS51272"/>
    </source>
</evidence>
<dbReference type="InterPro" id="IPR004843">
    <property type="entry name" value="Calcineurin-like_PHP"/>
</dbReference>
<dbReference type="InterPro" id="IPR001119">
    <property type="entry name" value="SLH_dom"/>
</dbReference>
<dbReference type="PROSITE" id="PS51272">
    <property type="entry name" value="SLH"/>
    <property type="match status" value="3"/>
</dbReference>
<dbReference type="Pfam" id="PF16656">
    <property type="entry name" value="Pur_ac_phosph_N"/>
    <property type="match status" value="1"/>
</dbReference>
<keyword evidence="1" id="KW-0732">Signal</keyword>
<feature type="domain" description="SLH" evidence="3">
    <location>
        <begin position="1702"/>
        <end position="1765"/>
    </location>
</feature>